<dbReference type="GO" id="GO:0008652">
    <property type="term" value="P:amino acid biosynthetic process"/>
    <property type="evidence" value="ECO:0007669"/>
    <property type="project" value="UniProtKB-KW"/>
</dbReference>
<dbReference type="InterPro" id="IPR006151">
    <property type="entry name" value="Shikm_DH/Glu-tRNA_Rdtase"/>
</dbReference>
<dbReference type="GO" id="GO:0005829">
    <property type="term" value="C:cytosol"/>
    <property type="evidence" value="ECO:0007669"/>
    <property type="project" value="TreeGrafter"/>
</dbReference>
<dbReference type="Proteomes" id="UP000291613">
    <property type="component" value="Unassembled WGS sequence"/>
</dbReference>
<dbReference type="GO" id="GO:0009423">
    <property type="term" value="P:chorismate biosynthetic process"/>
    <property type="evidence" value="ECO:0007669"/>
    <property type="project" value="UniProtKB-UniRule"/>
</dbReference>
<dbReference type="Pfam" id="PF01488">
    <property type="entry name" value="Shikimate_DH"/>
    <property type="match status" value="1"/>
</dbReference>
<keyword evidence="6 8" id="KW-0057">Aromatic amino acid biosynthesis</keyword>
<feature type="binding site" evidence="8">
    <location>
        <begin position="16"/>
        <end position="18"/>
    </location>
    <ligand>
        <name>shikimate</name>
        <dbReference type="ChEBI" id="CHEBI:36208"/>
    </ligand>
</feature>
<dbReference type="SUPFAM" id="SSF51735">
    <property type="entry name" value="NAD(P)-binding Rossmann-fold domains"/>
    <property type="match status" value="1"/>
</dbReference>
<sequence length="279" mass="29466">MTARRACVMGFPVAQSRSPLIHGHWLRQHGIDGSYERVQLPAEDFETFVQDLAENGFVGGNVTVPHKEAAFALLDEADEAASAMGAANTLWLDDGRLKGANTDGFGFLANLDQAAPGWEGRRQLAVVLGAGGAARAVVHALRSRGFSRVAVVNRTVTRAAAVARLAGSAGEAYGPDEAPELLSEAGLLVNATSLGMAGKGRLYVDLSSLARSAVVTDLVYAPLETELLARARARGNIVVDGLGMLLHQAVPGFERWFGVRPEVTEELRALVVKDLEGGS</sequence>
<dbReference type="InterPro" id="IPR036291">
    <property type="entry name" value="NAD(P)-bd_dom_sf"/>
</dbReference>
<dbReference type="InterPro" id="IPR046346">
    <property type="entry name" value="Aminoacid_DH-like_N_sf"/>
</dbReference>
<dbReference type="PANTHER" id="PTHR21089:SF1">
    <property type="entry name" value="BIFUNCTIONAL 3-DEHYDROQUINATE DEHYDRATASE_SHIKIMATE DEHYDROGENASE, CHLOROPLASTIC"/>
    <property type="match status" value="1"/>
</dbReference>
<dbReference type="Pfam" id="PF08501">
    <property type="entry name" value="Shikimate_dh_N"/>
    <property type="match status" value="1"/>
</dbReference>
<organism evidence="12 13">
    <name type="scientific">Hansschlegelia quercus</name>
    <dbReference type="NCBI Taxonomy" id="2528245"/>
    <lineage>
        <taxon>Bacteria</taxon>
        <taxon>Pseudomonadati</taxon>
        <taxon>Pseudomonadota</taxon>
        <taxon>Alphaproteobacteria</taxon>
        <taxon>Hyphomicrobiales</taxon>
        <taxon>Methylopilaceae</taxon>
        <taxon>Hansschlegelia</taxon>
    </lineage>
</organism>
<evidence type="ECO:0000256" key="2">
    <source>
        <dbReference type="ARBA" id="ARBA00012962"/>
    </source>
</evidence>
<dbReference type="EC" id="1.1.1.25" evidence="2 8"/>
<name>A0A4V2JE37_9HYPH</name>
<comment type="pathway">
    <text evidence="1 8">Metabolic intermediate biosynthesis; chorismate biosynthesis; chorismate from D-erythrose 4-phosphate and phosphoenolpyruvate: step 4/7.</text>
</comment>
<keyword evidence="3 8" id="KW-0028">Amino-acid biosynthesis</keyword>
<dbReference type="GO" id="GO:0050661">
    <property type="term" value="F:NADP binding"/>
    <property type="evidence" value="ECO:0007669"/>
    <property type="project" value="InterPro"/>
</dbReference>
<dbReference type="GO" id="GO:0009073">
    <property type="term" value="P:aromatic amino acid family biosynthetic process"/>
    <property type="evidence" value="ECO:0007669"/>
    <property type="project" value="UniProtKB-KW"/>
</dbReference>
<dbReference type="UniPathway" id="UPA00053">
    <property type="reaction ID" value="UER00087"/>
</dbReference>
<feature type="binding site" evidence="8">
    <location>
        <position position="241"/>
    </location>
    <ligand>
        <name>NADP(+)</name>
        <dbReference type="ChEBI" id="CHEBI:58349"/>
    </ligand>
</feature>
<evidence type="ECO:0000256" key="1">
    <source>
        <dbReference type="ARBA" id="ARBA00004871"/>
    </source>
</evidence>
<feature type="domain" description="Shikimate dehydrogenase substrate binding N-terminal" evidence="10">
    <location>
        <begin position="8"/>
        <end position="90"/>
    </location>
</feature>
<dbReference type="AlphaFoldDB" id="A0A4V2JE37"/>
<dbReference type="EMBL" id="SIUB01000003">
    <property type="protein sequence ID" value="TBN53656.1"/>
    <property type="molecule type" value="Genomic_DNA"/>
</dbReference>
<feature type="binding site" evidence="8">
    <location>
        <position position="218"/>
    </location>
    <ligand>
        <name>NADP(+)</name>
        <dbReference type="ChEBI" id="CHEBI:58349"/>
    </ligand>
</feature>
<evidence type="ECO:0000259" key="11">
    <source>
        <dbReference type="Pfam" id="PF18317"/>
    </source>
</evidence>
<dbReference type="InterPro" id="IPR011342">
    <property type="entry name" value="Shikimate_DH"/>
</dbReference>
<feature type="binding site" evidence="8">
    <location>
        <begin position="129"/>
        <end position="133"/>
    </location>
    <ligand>
        <name>NADP(+)</name>
        <dbReference type="ChEBI" id="CHEBI:58349"/>
    </ligand>
</feature>
<dbReference type="SUPFAM" id="SSF53223">
    <property type="entry name" value="Aminoacid dehydrogenase-like, N-terminal domain"/>
    <property type="match status" value="1"/>
</dbReference>
<reference evidence="12 13" key="1">
    <citation type="submission" date="2019-02" db="EMBL/GenBank/DDBJ databases">
        <title>Hansschlegelia quercus sp. nov., a novel methylotrophic bacterium from buds of oak (Quercus robur L.).</title>
        <authorList>
            <person name="Agafonova N.V."/>
            <person name="Kaparullina E.N."/>
            <person name="Grouzdev D.S."/>
            <person name="Doronina N.V."/>
        </authorList>
    </citation>
    <scope>NUCLEOTIDE SEQUENCE [LARGE SCALE GENOMIC DNA]</scope>
    <source>
        <strain evidence="12 13">Dub</strain>
    </source>
</reference>
<dbReference type="Gene3D" id="3.40.50.720">
    <property type="entry name" value="NAD(P)-binding Rossmann-like Domain"/>
    <property type="match status" value="1"/>
</dbReference>
<dbReference type="HAMAP" id="MF_00222">
    <property type="entry name" value="Shikimate_DH_AroE"/>
    <property type="match status" value="1"/>
</dbReference>
<evidence type="ECO:0000259" key="9">
    <source>
        <dbReference type="Pfam" id="PF01488"/>
    </source>
</evidence>
<comment type="function">
    <text evidence="8">Involved in the biosynthesis of the chorismate, which leads to the biosynthesis of aromatic amino acids. Catalyzes the reversible NADPH linked reduction of 3-dehydroshikimate (DHSA) to yield shikimate (SA).</text>
</comment>
<accession>A0A4V2JE37</accession>
<comment type="caution">
    <text evidence="12">The sequence shown here is derived from an EMBL/GenBank/DDBJ whole genome shotgun (WGS) entry which is preliminary data.</text>
</comment>
<keyword evidence="4 8" id="KW-0521">NADP</keyword>
<feature type="binding site" evidence="8">
    <location>
        <position position="79"/>
    </location>
    <ligand>
        <name>NADP(+)</name>
        <dbReference type="ChEBI" id="CHEBI:58349"/>
    </ligand>
</feature>
<proteinExistence type="inferred from homology"/>
<dbReference type="Pfam" id="PF18317">
    <property type="entry name" value="SDH_C"/>
    <property type="match status" value="1"/>
</dbReference>
<keyword evidence="5 8" id="KW-0560">Oxidoreductase</keyword>
<feature type="active site" description="Proton acceptor" evidence="8">
    <location>
        <position position="67"/>
    </location>
</feature>
<gene>
    <name evidence="8" type="primary">aroE</name>
    <name evidence="12" type="ORF">EYR15_07575</name>
</gene>
<dbReference type="InterPro" id="IPR013708">
    <property type="entry name" value="Shikimate_DH-bd_N"/>
</dbReference>
<dbReference type="GO" id="GO:0019632">
    <property type="term" value="P:shikimate metabolic process"/>
    <property type="evidence" value="ECO:0007669"/>
    <property type="project" value="InterPro"/>
</dbReference>
<evidence type="ECO:0000256" key="7">
    <source>
        <dbReference type="ARBA" id="ARBA00049442"/>
    </source>
</evidence>
<feature type="domain" description="Quinate/shikimate 5-dehydrogenase/glutamyl-tRNA reductase" evidence="9">
    <location>
        <begin position="123"/>
        <end position="193"/>
    </location>
</feature>
<comment type="subunit">
    <text evidence="8">Homodimer.</text>
</comment>
<evidence type="ECO:0000313" key="12">
    <source>
        <dbReference type="EMBL" id="TBN53656.1"/>
    </source>
</evidence>
<dbReference type="PANTHER" id="PTHR21089">
    <property type="entry name" value="SHIKIMATE DEHYDROGENASE"/>
    <property type="match status" value="1"/>
</dbReference>
<feature type="domain" description="SDH C-terminal" evidence="11">
    <location>
        <begin position="241"/>
        <end position="263"/>
    </location>
</feature>
<dbReference type="InterPro" id="IPR041121">
    <property type="entry name" value="SDH_C"/>
</dbReference>
<protein>
    <recommendedName>
        <fullName evidence="2 8">Shikimate dehydrogenase (NADP(+))</fullName>
        <shortName evidence="8">SDH</shortName>
        <ecNumber evidence="2 8">1.1.1.25</ecNumber>
    </recommendedName>
</protein>
<dbReference type="Gene3D" id="3.40.50.10860">
    <property type="entry name" value="Leucine Dehydrogenase, chain A, domain 1"/>
    <property type="match status" value="1"/>
</dbReference>
<dbReference type="GO" id="GO:0004764">
    <property type="term" value="F:shikimate 3-dehydrogenase (NADP+) activity"/>
    <property type="evidence" value="ECO:0007669"/>
    <property type="project" value="UniProtKB-UniRule"/>
</dbReference>
<evidence type="ECO:0000256" key="5">
    <source>
        <dbReference type="ARBA" id="ARBA00023002"/>
    </source>
</evidence>
<dbReference type="RefSeq" id="WP_131002672.1">
    <property type="nucleotide sequence ID" value="NZ_JBHSZR010000003.1"/>
</dbReference>
<evidence type="ECO:0000256" key="4">
    <source>
        <dbReference type="ARBA" id="ARBA00022857"/>
    </source>
</evidence>
<dbReference type="CDD" id="cd01065">
    <property type="entry name" value="NAD_bind_Shikimate_DH"/>
    <property type="match status" value="1"/>
</dbReference>
<dbReference type="NCBIfam" id="NF001312">
    <property type="entry name" value="PRK00258.1-4"/>
    <property type="match status" value="1"/>
</dbReference>
<feature type="binding site" evidence="8">
    <location>
        <position position="220"/>
    </location>
    <ligand>
        <name>shikimate</name>
        <dbReference type="ChEBI" id="CHEBI:36208"/>
    </ligand>
</feature>
<feature type="binding site" evidence="8">
    <location>
        <position position="248"/>
    </location>
    <ligand>
        <name>shikimate</name>
        <dbReference type="ChEBI" id="CHEBI:36208"/>
    </ligand>
</feature>
<comment type="similarity">
    <text evidence="8">Belongs to the shikimate dehydrogenase family.</text>
</comment>
<dbReference type="InterPro" id="IPR022893">
    <property type="entry name" value="Shikimate_DH_fam"/>
</dbReference>
<feature type="binding site" evidence="8">
    <location>
        <position position="63"/>
    </location>
    <ligand>
        <name>shikimate</name>
        <dbReference type="ChEBI" id="CHEBI:36208"/>
    </ligand>
</feature>
<feature type="binding site" evidence="8">
    <location>
        <position position="88"/>
    </location>
    <ligand>
        <name>shikimate</name>
        <dbReference type="ChEBI" id="CHEBI:36208"/>
    </ligand>
</feature>
<dbReference type="NCBIfam" id="TIGR00507">
    <property type="entry name" value="aroE"/>
    <property type="match status" value="1"/>
</dbReference>
<evidence type="ECO:0000256" key="3">
    <source>
        <dbReference type="ARBA" id="ARBA00022605"/>
    </source>
</evidence>
<evidence type="ECO:0000313" key="13">
    <source>
        <dbReference type="Proteomes" id="UP000291613"/>
    </source>
</evidence>
<feature type="binding site" evidence="8">
    <location>
        <position position="103"/>
    </location>
    <ligand>
        <name>shikimate</name>
        <dbReference type="ChEBI" id="CHEBI:36208"/>
    </ligand>
</feature>
<evidence type="ECO:0000259" key="10">
    <source>
        <dbReference type="Pfam" id="PF08501"/>
    </source>
</evidence>
<comment type="catalytic activity">
    <reaction evidence="7 8">
        <text>shikimate + NADP(+) = 3-dehydroshikimate + NADPH + H(+)</text>
        <dbReference type="Rhea" id="RHEA:17737"/>
        <dbReference type="ChEBI" id="CHEBI:15378"/>
        <dbReference type="ChEBI" id="CHEBI:16630"/>
        <dbReference type="ChEBI" id="CHEBI:36208"/>
        <dbReference type="ChEBI" id="CHEBI:57783"/>
        <dbReference type="ChEBI" id="CHEBI:58349"/>
        <dbReference type="EC" id="1.1.1.25"/>
    </reaction>
</comment>
<dbReference type="FunFam" id="3.40.50.10860:FF:000006">
    <property type="entry name" value="Shikimate dehydrogenase (NADP(+))"/>
    <property type="match status" value="1"/>
</dbReference>
<dbReference type="OrthoDB" id="9792692at2"/>
<evidence type="ECO:0000256" key="8">
    <source>
        <dbReference type="HAMAP-Rule" id="MF_00222"/>
    </source>
</evidence>
<evidence type="ECO:0000256" key="6">
    <source>
        <dbReference type="ARBA" id="ARBA00023141"/>
    </source>
</evidence>
<feature type="binding site" evidence="8">
    <location>
        <begin position="153"/>
        <end position="158"/>
    </location>
    <ligand>
        <name>NADP(+)</name>
        <dbReference type="ChEBI" id="CHEBI:58349"/>
    </ligand>
</feature>
<keyword evidence="13" id="KW-1185">Reference proteome</keyword>